<proteinExistence type="predicted"/>
<evidence type="ECO:0000256" key="4">
    <source>
        <dbReference type="ARBA" id="ARBA00033095"/>
    </source>
</evidence>
<dbReference type="InterPro" id="IPR036388">
    <property type="entry name" value="WH-like_DNA-bd_sf"/>
</dbReference>
<dbReference type="Pfam" id="PF01035">
    <property type="entry name" value="DNA_binding_1"/>
    <property type="match status" value="1"/>
</dbReference>
<dbReference type="GO" id="GO:0006281">
    <property type="term" value="P:DNA repair"/>
    <property type="evidence" value="ECO:0007669"/>
    <property type="project" value="InterPro"/>
</dbReference>
<dbReference type="Gene3D" id="1.10.10.10">
    <property type="entry name" value="Winged helix-like DNA-binding domain superfamily/Winged helix DNA-binding domain"/>
    <property type="match status" value="1"/>
</dbReference>
<feature type="domain" description="Methylated-DNA-[protein]-cysteine S-methyltransferase DNA binding" evidence="5">
    <location>
        <begin position="11"/>
        <end position="106"/>
    </location>
</feature>
<dbReference type="GO" id="GO:0003824">
    <property type="term" value="F:catalytic activity"/>
    <property type="evidence" value="ECO:0007669"/>
    <property type="project" value="InterPro"/>
</dbReference>
<dbReference type="InterPro" id="IPR036217">
    <property type="entry name" value="MethylDNA_cys_MeTrfase_DNAb"/>
</dbReference>
<dbReference type="InterPro" id="IPR052520">
    <property type="entry name" value="ATL_DNA_repair"/>
</dbReference>
<dbReference type="InterPro" id="IPR014048">
    <property type="entry name" value="MethylDNA_cys_MeTrfase_DNA-bd"/>
</dbReference>
<evidence type="ECO:0000256" key="1">
    <source>
        <dbReference type="ARBA" id="ARBA00022763"/>
    </source>
</evidence>
<dbReference type="Proteomes" id="UP000774326">
    <property type="component" value="Unassembled WGS sequence"/>
</dbReference>
<evidence type="ECO:0000256" key="3">
    <source>
        <dbReference type="ARBA" id="ARBA00031621"/>
    </source>
</evidence>
<keyword evidence="7" id="KW-1185">Reference proteome</keyword>
<reference evidence="6" key="2">
    <citation type="submission" date="2021-01" db="EMBL/GenBank/DDBJ databases">
        <authorList>
            <person name="Schikora-Tamarit M.A."/>
        </authorList>
    </citation>
    <scope>NUCLEOTIDE SEQUENCE</scope>
    <source>
        <strain evidence="6">CBS2887</strain>
    </source>
</reference>
<dbReference type="PANTHER" id="PTHR42942:SF1">
    <property type="entry name" value="ALKYLTRANSFERASE-LIKE PROTEIN 1"/>
    <property type="match status" value="1"/>
</dbReference>
<dbReference type="EMBL" id="JAEUBG010004470">
    <property type="protein sequence ID" value="KAH3681311.1"/>
    <property type="molecule type" value="Genomic_DNA"/>
</dbReference>
<dbReference type="OrthoDB" id="2548197at2759"/>
<reference evidence="6" key="1">
    <citation type="journal article" date="2021" name="Open Biol.">
        <title>Shared evolutionary footprints suggest mitochondrial oxidative damage underlies multiple complex I losses in fungi.</title>
        <authorList>
            <person name="Schikora-Tamarit M.A."/>
            <person name="Marcet-Houben M."/>
            <person name="Nosek J."/>
            <person name="Gabaldon T."/>
        </authorList>
    </citation>
    <scope>NUCLEOTIDE SEQUENCE</scope>
    <source>
        <strain evidence="6">CBS2887</strain>
    </source>
</reference>
<dbReference type="CDD" id="cd06445">
    <property type="entry name" value="ATase"/>
    <property type="match status" value="1"/>
</dbReference>
<dbReference type="SUPFAM" id="SSF46767">
    <property type="entry name" value="Methylated DNA-protein cysteine methyltransferase, C-terminal domain"/>
    <property type="match status" value="1"/>
</dbReference>
<name>A0A9P8PZP5_WICPI</name>
<gene>
    <name evidence="6" type="ORF">WICPIJ_007713</name>
</gene>
<dbReference type="AlphaFoldDB" id="A0A9P8PZP5"/>
<organism evidence="6 7">
    <name type="scientific">Wickerhamomyces pijperi</name>
    <name type="common">Yeast</name>
    <name type="synonym">Pichia pijperi</name>
    <dbReference type="NCBI Taxonomy" id="599730"/>
    <lineage>
        <taxon>Eukaryota</taxon>
        <taxon>Fungi</taxon>
        <taxon>Dikarya</taxon>
        <taxon>Ascomycota</taxon>
        <taxon>Saccharomycotina</taxon>
        <taxon>Saccharomycetes</taxon>
        <taxon>Phaffomycetales</taxon>
        <taxon>Wickerhamomycetaceae</taxon>
        <taxon>Wickerhamomyces</taxon>
    </lineage>
</organism>
<evidence type="ECO:0000313" key="6">
    <source>
        <dbReference type="EMBL" id="KAH3681311.1"/>
    </source>
</evidence>
<evidence type="ECO:0000256" key="2">
    <source>
        <dbReference type="ARBA" id="ARBA00030795"/>
    </source>
</evidence>
<accession>A0A9P8PZP5</accession>
<comment type="caution">
    <text evidence="6">The sequence shown here is derived from an EMBL/GenBank/DDBJ whole genome shotgun (WGS) entry which is preliminary data.</text>
</comment>
<evidence type="ECO:0000259" key="5">
    <source>
        <dbReference type="Pfam" id="PF01035"/>
    </source>
</evidence>
<evidence type="ECO:0000313" key="7">
    <source>
        <dbReference type="Proteomes" id="UP000774326"/>
    </source>
</evidence>
<sequence length="138" mass="15717">MTSKSEESKIFQHSVYETVKLIPSGHISTYGHIALLLGKPGNSRQVGQILKLLHFKPTATVEQDSSSAYDYGSVPWWRVINSQGKISERGIPEMQRQRELLISEGVLVSDDGRFKVLNMRDVGWFEDDVEVKEEEEEH</sequence>
<protein>
    <recommendedName>
        <fullName evidence="2">6-O-methylguanine-DNA methyltransferase</fullName>
    </recommendedName>
    <alternativeName>
        <fullName evidence="4">DNA repair MTase</fullName>
    </alternativeName>
    <alternativeName>
        <fullName evidence="3">O-6-methylguanine-DNA-alkyltransferase</fullName>
    </alternativeName>
</protein>
<keyword evidence="1" id="KW-0227">DNA damage</keyword>
<dbReference type="PANTHER" id="PTHR42942">
    <property type="entry name" value="6-O-METHYLGUANINE DNA METHYLTRANSFERASE"/>
    <property type="match status" value="1"/>
</dbReference>